<feature type="compositionally biased region" description="Basic residues" evidence="1">
    <location>
        <begin position="474"/>
        <end position="485"/>
    </location>
</feature>
<reference evidence="2 3" key="1">
    <citation type="submission" date="2020-04" db="EMBL/GenBank/DDBJ databases">
        <title>Whole genome sequencing of clinical and environmental type strains of Ochrobactrum.</title>
        <authorList>
            <person name="Dharne M."/>
        </authorList>
    </citation>
    <scope>NUCLEOTIDE SEQUENCE [LARGE SCALE GENOMIC DNA]</scope>
    <source>
        <strain evidence="2 3">DSM 13340</strain>
    </source>
</reference>
<organism evidence="2 3">
    <name type="scientific">Brucella tritici</name>
    <dbReference type="NCBI Taxonomy" id="94626"/>
    <lineage>
        <taxon>Bacteria</taxon>
        <taxon>Pseudomonadati</taxon>
        <taxon>Pseudomonadota</taxon>
        <taxon>Alphaproteobacteria</taxon>
        <taxon>Hyphomicrobiales</taxon>
        <taxon>Brucellaceae</taxon>
        <taxon>Brucella/Ochrobactrum group</taxon>
        <taxon>Brucella</taxon>
    </lineage>
</organism>
<dbReference type="EMBL" id="JAAXZB010000005">
    <property type="protein sequence ID" value="NKW11286.1"/>
    <property type="molecule type" value="Genomic_DNA"/>
</dbReference>
<proteinExistence type="predicted"/>
<dbReference type="CDD" id="cd18809">
    <property type="entry name" value="SF1_C_RecD"/>
    <property type="match status" value="1"/>
</dbReference>
<evidence type="ECO:0000313" key="2">
    <source>
        <dbReference type="EMBL" id="NKW11286.1"/>
    </source>
</evidence>
<protein>
    <submittedName>
        <fullName evidence="2">Uncharacterized protein</fullName>
    </submittedName>
</protein>
<dbReference type="AlphaFoldDB" id="A0A7X6FSY8"/>
<dbReference type="InterPro" id="IPR027417">
    <property type="entry name" value="P-loop_NTPase"/>
</dbReference>
<evidence type="ECO:0000313" key="3">
    <source>
        <dbReference type="Proteomes" id="UP000558475"/>
    </source>
</evidence>
<dbReference type="Gene3D" id="3.40.50.300">
    <property type="entry name" value="P-loop containing nucleotide triphosphate hydrolases"/>
    <property type="match status" value="1"/>
</dbReference>
<feature type="compositionally biased region" description="Polar residues" evidence="1">
    <location>
        <begin position="453"/>
        <end position="473"/>
    </location>
</feature>
<comment type="caution">
    <text evidence="2">The sequence shown here is derived from an EMBL/GenBank/DDBJ whole genome shotgun (WGS) entry which is preliminary data.</text>
</comment>
<sequence length="485" mass="55755">MAIIHKIVHKGKDQEPEFHMVFDKDPSRVVVATPSQLSVPDPFNKREPRPVMQHAYCVTVHASQGVTVNRCILSNPNGVGYSLSYVGMTRHRKDAWMIVNTERMELNKLTKMGIVLREEDGKIVIPHEDGERFLDPEEFKLTDEQCFQTVAYEASIWEPNSNVSDHRFLQGEKALAHFMADENRFLSHSERLIHECKDQLENLDRTIIDNKARLEGKVGKSKGFMVDAGRPKTENILKGEVNPFKDVKPIERPTMEVLKTQKEKIMAGNYESRRISDAEKAKFYDTNPIDILKHFGVQDIPGSNNNGKTDNYNLCMDVVKGQPKGKMYLAKGDHGWVITEWSSGNSVRIDTWLYQNGHAASVPQAWHLLRDLMSTAHLKHNPYKAEPLKVEPPKPLDVRLKDELDTQAQNQSSLHSLKRRMPRTSSIAFWRVKVTNRSKVGRQHNYWRSFTRANSQMQVPRQRNLQLRSLQTSKPRKGFSSRSLR</sequence>
<dbReference type="SUPFAM" id="SSF52540">
    <property type="entry name" value="P-loop containing nucleoside triphosphate hydrolases"/>
    <property type="match status" value="1"/>
</dbReference>
<feature type="region of interest" description="Disordered" evidence="1">
    <location>
        <begin position="453"/>
        <end position="485"/>
    </location>
</feature>
<name>A0A7X6FSY8_9HYPH</name>
<accession>A0A7X6FSY8</accession>
<gene>
    <name evidence="2" type="ORF">HGG76_27180</name>
</gene>
<dbReference type="Proteomes" id="UP000558475">
    <property type="component" value="Unassembled WGS sequence"/>
</dbReference>
<evidence type="ECO:0000256" key="1">
    <source>
        <dbReference type="SAM" id="MobiDB-lite"/>
    </source>
</evidence>